<evidence type="ECO:0000313" key="5">
    <source>
        <dbReference type="WBParaSite" id="SSLN_0001881801-mRNA-1"/>
    </source>
</evidence>
<dbReference type="AlphaFoldDB" id="A0A183TNT7"/>
<evidence type="ECO:0000313" key="4">
    <source>
        <dbReference type="Proteomes" id="UP000275846"/>
    </source>
</evidence>
<gene>
    <name evidence="3" type="ORF">SSLN_LOCUS18135</name>
</gene>
<keyword evidence="4" id="KW-1185">Reference proteome</keyword>
<evidence type="ECO:0000259" key="2">
    <source>
        <dbReference type="Pfam" id="PF00135"/>
    </source>
</evidence>
<keyword evidence="1" id="KW-0812">Transmembrane</keyword>
<dbReference type="Proteomes" id="UP000275846">
    <property type="component" value="Unassembled WGS sequence"/>
</dbReference>
<name>A0A183TNT7_SCHSO</name>
<reference evidence="3 4" key="2">
    <citation type="submission" date="2018-11" db="EMBL/GenBank/DDBJ databases">
        <authorList>
            <consortium name="Pathogen Informatics"/>
        </authorList>
    </citation>
    <scope>NUCLEOTIDE SEQUENCE [LARGE SCALE GENOMIC DNA]</scope>
    <source>
        <strain evidence="3 4">NST_G2</strain>
    </source>
</reference>
<sequence length="467" mass="52685">MRHTMSPGTKVVSLNYRPLKEQDEFFPNGRPAVDPVTCEAVFRRPFDIVLILLSLIGMSLCILQFIVAISNLPRLPTPPENASLPCGIYRGKWSGSHKVLRFYGVPYAIPPLALPDLTTEELLDEVLAKSSRSHRHLRWLSPQPAEGVEGCIISHHDKCTFQKGQWQCNMDRKPAFAFCAQPIPNRQDDFRDVDLLFSREKCLQLDIAAPLYSGSLRPVVVVVVGYQSFAEPLMPPSFREPAYWPSDAAVLGTDAVWVYVHYRLGVAGFFFDLEMEDTTSAPNDTYNVPFHNFAIEDQMLALKWVKANIRRFGGDADRITLLGHGSGATNALALLDLQSRKSKRGRLFNQAWLASGAVHWATSKRQHIPSEMLRDLVSKRLGEKCDMNGYIAKTCSGRDLHRTLMDDSIAFLYEATKELWNDSRLLGDILRLGVPKGWMYGYDSLNLKPPIFWTPKKKAKIFSPTSE</sequence>
<dbReference type="InterPro" id="IPR029058">
    <property type="entry name" value="AB_hydrolase_fold"/>
</dbReference>
<evidence type="ECO:0000313" key="3">
    <source>
        <dbReference type="EMBL" id="VDM04521.1"/>
    </source>
</evidence>
<protein>
    <submittedName>
        <fullName evidence="5">COesterase domain-containing protein</fullName>
    </submittedName>
</protein>
<dbReference type="InterPro" id="IPR050309">
    <property type="entry name" value="Type-B_Carboxylest/Lipase"/>
</dbReference>
<keyword evidence="1" id="KW-1133">Transmembrane helix</keyword>
<dbReference type="OrthoDB" id="19653at2759"/>
<dbReference type="PANTHER" id="PTHR11559">
    <property type="entry name" value="CARBOXYLESTERASE"/>
    <property type="match status" value="1"/>
</dbReference>
<keyword evidence="1" id="KW-0472">Membrane</keyword>
<feature type="transmembrane region" description="Helical" evidence="1">
    <location>
        <begin position="48"/>
        <end position="69"/>
    </location>
</feature>
<feature type="domain" description="Carboxylesterase type B" evidence="2">
    <location>
        <begin position="165"/>
        <end position="374"/>
    </location>
</feature>
<dbReference type="EMBL" id="UYSU01043764">
    <property type="protein sequence ID" value="VDM04521.1"/>
    <property type="molecule type" value="Genomic_DNA"/>
</dbReference>
<dbReference type="SUPFAM" id="SSF53474">
    <property type="entry name" value="alpha/beta-Hydrolases"/>
    <property type="match status" value="1"/>
</dbReference>
<dbReference type="Gene3D" id="3.40.50.1820">
    <property type="entry name" value="alpha/beta hydrolase"/>
    <property type="match status" value="1"/>
</dbReference>
<dbReference type="WBParaSite" id="SSLN_0001881801-mRNA-1">
    <property type="protein sequence ID" value="SSLN_0001881801-mRNA-1"/>
    <property type="gene ID" value="SSLN_0001881801"/>
</dbReference>
<proteinExistence type="predicted"/>
<evidence type="ECO:0000256" key="1">
    <source>
        <dbReference type="SAM" id="Phobius"/>
    </source>
</evidence>
<dbReference type="InterPro" id="IPR002018">
    <property type="entry name" value="CarbesteraseB"/>
</dbReference>
<dbReference type="Pfam" id="PF00135">
    <property type="entry name" value="COesterase"/>
    <property type="match status" value="1"/>
</dbReference>
<reference evidence="5" key="1">
    <citation type="submission" date="2016-06" db="UniProtKB">
        <authorList>
            <consortium name="WormBaseParasite"/>
        </authorList>
    </citation>
    <scope>IDENTIFICATION</scope>
</reference>
<organism evidence="5">
    <name type="scientific">Schistocephalus solidus</name>
    <name type="common">Tapeworm</name>
    <dbReference type="NCBI Taxonomy" id="70667"/>
    <lineage>
        <taxon>Eukaryota</taxon>
        <taxon>Metazoa</taxon>
        <taxon>Spiralia</taxon>
        <taxon>Lophotrochozoa</taxon>
        <taxon>Platyhelminthes</taxon>
        <taxon>Cestoda</taxon>
        <taxon>Eucestoda</taxon>
        <taxon>Diphyllobothriidea</taxon>
        <taxon>Diphyllobothriidae</taxon>
        <taxon>Schistocephalus</taxon>
    </lineage>
</organism>
<dbReference type="STRING" id="70667.A0A183TNT7"/>
<accession>A0A183TNT7</accession>